<keyword evidence="2" id="KW-1003">Cell membrane</keyword>
<sequence>MAGAGRSGPPLLFSSPHFRRPTMLRFFKSPAVQYLGLFALLAVTLFSVLATPWAERLFVQPFTQLLVDISAFVLAPFDPRVQAQGDILRFSDGHGAVQVLAGCNAVEVCALLIAAILAFPGRLRDGLIGAGVGVIALQLVNLLRIISLLYLSRGSESLFEFFHHYVWDAMIGLEGLLVFFFWTRWQSRQPGNAPKTIVEDAA</sequence>
<dbReference type="InterPro" id="IPR026392">
    <property type="entry name" value="Exo/Archaeosortase_dom"/>
</dbReference>
<name>A0A1Z3LUH3_BREDI</name>
<evidence type="ECO:0000256" key="4">
    <source>
        <dbReference type="ARBA" id="ARBA00022692"/>
    </source>
</evidence>
<dbReference type="InterPro" id="IPR026441">
    <property type="entry name" value="Exosort_XrtH"/>
</dbReference>
<organism evidence="9 10">
    <name type="scientific">Brevundimonas diminuta</name>
    <name type="common">Pseudomonas diminuta</name>
    <dbReference type="NCBI Taxonomy" id="293"/>
    <lineage>
        <taxon>Bacteria</taxon>
        <taxon>Pseudomonadati</taxon>
        <taxon>Pseudomonadota</taxon>
        <taxon>Alphaproteobacteria</taxon>
        <taxon>Caulobacterales</taxon>
        <taxon>Caulobacteraceae</taxon>
        <taxon>Brevundimonas</taxon>
    </lineage>
</organism>
<dbReference type="AlphaFoldDB" id="A0A1Z3LUH3"/>
<dbReference type="EMBL" id="CP021995">
    <property type="protein sequence ID" value="ASD25864.1"/>
    <property type="molecule type" value="Genomic_DNA"/>
</dbReference>
<protein>
    <submittedName>
        <fullName evidence="9">Exosortase H</fullName>
    </submittedName>
</protein>
<dbReference type="NCBIfam" id="TIGR04177">
    <property type="entry name" value="exosort_XrtH"/>
    <property type="match status" value="1"/>
</dbReference>
<dbReference type="GO" id="GO:0008233">
    <property type="term" value="F:peptidase activity"/>
    <property type="evidence" value="ECO:0007669"/>
    <property type="project" value="UniProtKB-KW"/>
</dbReference>
<gene>
    <name evidence="9" type="primary">xrtH</name>
    <name evidence="9" type="ORF">CD943_02535</name>
</gene>
<dbReference type="Proteomes" id="UP000197024">
    <property type="component" value="Chromosome"/>
</dbReference>
<reference evidence="9 10" key="1">
    <citation type="submission" date="2017-06" db="EMBL/GenBank/DDBJ databases">
        <title>Biodegradation of gentamicin by bacterial consortia AMQD4 in synthetic medium and raw gentamicin sewage.</title>
        <authorList>
            <person name="Chang H."/>
            <person name="Feng Y."/>
            <person name="Li Z."/>
            <person name="Xue J."/>
            <person name="Cheng D."/>
        </authorList>
    </citation>
    <scope>NUCLEOTIDE SEQUENCE [LARGE SCALE GENOMIC DNA]</scope>
    <source>
        <strain evidence="9 10">BZC3</strain>
    </source>
</reference>
<evidence type="ECO:0000256" key="3">
    <source>
        <dbReference type="ARBA" id="ARBA00022670"/>
    </source>
</evidence>
<feature type="transmembrane region" description="Helical" evidence="8">
    <location>
        <begin position="126"/>
        <end position="150"/>
    </location>
</feature>
<evidence type="ECO:0000256" key="8">
    <source>
        <dbReference type="SAM" id="Phobius"/>
    </source>
</evidence>
<keyword evidence="4 8" id="KW-0812">Transmembrane</keyword>
<evidence type="ECO:0000313" key="9">
    <source>
        <dbReference type="EMBL" id="ASD25864.1"/>
    </source>
</evidence>
<evidence type="ECO:0000313" key="10">
    <source>
        <dbReference type="Proteomes" id="UP000197024"/>
    </source>
</evidence>
<keyword evidence="5" id="KW-0378">Hydrolase</keyword>
<keyword evidence="3" id="KW-0645">Protease</keyword>
<comment type="subcellular location">
    <subcellularLocation>
        <location evidence="1">Cell membrane</location>
        <topology evidence="1">Multi-pass membrane protein</topology>
    </subcellularLocation>
</comment>
<feature type="transmembrane region" description="Helical" evidence="8">
    <location>
        <begin position="31"/>
        <end position="50"/>
    </location>
</feature>
<evidence type="ECO:0000256" key="2">
    <source>
        <dbReference type="ARBA" id="ARBA00022475"/>
    </source>
</evidence>
<keyword evidence="6 8" id="KW-1133">Transmembrane helix</keyword>
<evidence type="ECO:0000256" key="1">
    <source>
        <dbReference type="ARBA" id="ARBA00004651"/>
    </source>
</evidence>
<dbReference type="GO" id="GO:0006508">
    <property type="term" value="P:proteolysis"/>
    <property type="evidence" value="ECO:0007669"/>
    <property type="project" value="UniProtKB-KW"/>
</dbReference>
<proteinExistence type="predicted"/>
<dbReference type="NCBIfam" id="TIGR04178">
    <property type="entry name" value="exo_archaeo"/>
    <property type="match status" value="1"/>
</dbReference>
<reference evidence="9 10" key="2">
    <citation type="submission" date="2017-06" db="EMBL/GenBank/DDBJ databases">
        <authorList>
            <person name="Kim H.J."/>
            <person name="Triplett B.A."/>
        </authorList>
    </citation>
    <scope>NUCLEOTIDE SEQUENCE [LARGE SCALE GENOMIC DNA]</scope>
    <source>
        <strain evidence="9 10">BZC3</strain>
    </source>
</reference>
<keyword evidence="7 8" id="KW-0472">Membrane</keyword>
<accession>A0A1Z3LUH3</accession>
<dbReference type="GO" id="GO:0005886">
    <property type="term" value="C:plasma membrane"/>
    <property type="evidence" value="ECO:0007669"/>
    <property type="project" value="UniProtKB-SubCell"/>
</dbReference>
<feature type="transmembrane region" description="Helical" evidence="8">
    <location>
        <begin position="97"/>
        <end position="119"/>
    </location>
</feature>
<evidence type="ECO:0000256" key="6">
    <source>
        <dbReference type="ARBA" id="ARBA00022989"/>
    </source>
</evidence>
<evidence type="ECO:0000256" key="7">
    <source>
        <dbReference type="ARBA" id="ARBA00023136"/>
    </source>
</evidence>
<evidence type="ECO:0000256" key="5">
    <source>
        <dbReference type="ARBA" id="ARBA00022801"/>
    </source>
</evidence>
<feature type="transmembrane region" description="Helical" evidence="8">
    <location>
        <begin position="162"/>
        <end position="182"/>
    </location>
</feature>